<name>A0A5C3FXQ8_PSEA2</name>
<accession>A0A5C3FXQ8</accession>
<organism evidence="1 2">
    <name type="scientific">Pseudozyma antarctica</name>
    <name type="common">Yeast</name>
    <name type="synonym">Candida antarctica</name>
    <dbReference type="NCBI Taxonomy" id="84753"/>
    <lineage>
        <taxon>Eukaryota</taxon>
        <taxon>Fungi</taxon>
        <taxon>Dikarya</taxon>
        <taxon>Basidiomycota</taxon>
        <taxon>Ustilaginomycotina</taxon>
        <taxon>Ustilaginomycetes</taxon>
        <taxon>Ustilaginales</taxon>
        <taxon>Ustilaginaceae</taxon>
        <taxon>Moesziomyces</taxon>
    </lineage>
</organism>
<dbReference type="OrthoDB" id="2544685at2759"/>
<sequence>MELCFSGSRSDLGHANMLLTNDDLPLRLTSSFDTGARVCSYHLATPSAAPDSLPHDKVRARSDAVLHHILNLGRAGQGGLETLSHSLTLFKRLSRNIEAKIHIRESLQLVGAHRKRLLRPAGCLFLLLEKGRLKHSLWSTRVHDTLVAPVDVLRTAEVRHVTFGF</sequence>
<reference evidence="1" key="1">
    <citation type="submission" date="2018-03" db="EMBL/GenBank/DDBJ databases">
        <authorList>
            <person name="Guldener U."/>
        </authorList>
    </citation>
    <scope>NUCLEOTIDE SEQUENCE [LARGE SCALE GENOMIC DNA]</scope>
    <source>
        <strain evidence="1">ATCC34888</strain>
    </source>
</reference>
<proteinExistence type="predicted"/>
<comment type="caution">
    <text evidence="1">The sequence shown here is derived from an EMBL/GenBank/DDBJ whole genome shotgun (WGS) entry which is preliminary data.</text>
</comment>
<protein>
    <submittedName>
        <fullName evidence="1">Uncharacterized protein</fullName>
    </submittedName>
</protein>
<evidence type="ECO:0000313" key="1">
    <source>
        <dbReference type="EMBL" id="SPO49124.1"/>
    </source>
</evidence>
<dbReference type="EMBL" id="OOIQ01000023">
    <property type="protein sequence ID" value="SPO49124.1"/>
    <property type="molecule type" value="Genomic_DNA"/>
</dbReference>
<dbReference type="AlphaFoldDB" id="A0A5C3FXQ8"/>
<evidence type="ECO:0000313" key="2">
    <source>
        <dbReference type="Proteomes" id="UP000325008"/>
    </source>
</evidence>
<gene>
    <name evidence="1" type="ORF">PSANT_06815</name>
</gene>
<keyword evidence="2" id="KW-1185">Reference proteome</keyword>
<dbReference type="Proteomes" id="UP000325008">
    <property type="component" value="Unassembled WGS sequence"/>
</dbReference>